<evidence type="ECO:0000313" key="1">
    <source>
        <dbReference type="EMBL" id="VFU43329.1"/>
    </source>
</evidence>
<proteinExistence type="predicted"/>
<organism evidence="1">
    <name type="scientific">Salix viminalis</name>
    <name type="common">Common osier</name>
    <name type="synonym">Basket willow</name>
    <dbReference type="NCBI Taxonomy" id="40686"/>
    <lineage>
        <taxon>Eukaryota</taxon>
        <taxon>Viridiplantae</taxon>
        <taxon>Streptophyta</taxon>
        <taxon>Embryophyta</taxon>
        <taxon>Tracheophyta</taxon>
        <taxon>Spermatophyta</taxon>
        <taxon>Magnoliopsida</taxon>
        <taxon>eudicotyledons</taxon>
        <taxon>Gunneridae</taxon>
        <taxon>Pentapetalae</taxon>
        <taxon>rosids</taxon>
        <taxon>fabids</taxon>
        <taxon>Malpighiales</taxon>
        <taxon>Salicaceae</taxon>
        <taxon>Saliceae</taxon>
        <taxon>Salix</taxon>
    </lineage>
</organism>
<reference evidence="1" key="1">
    <citation type="submission" date="2019-03" db="EMBL/GenBank/DDBJ databases">
        <authorList>
            <person name="Mank J."/>
            <person name="Almeida P."/>
        </authorList>
    </citation>
    <scope>NUCLEOTIDE SEQUENCE</scope>
    <source>
        <strain evidence="1">78183</strain>
    </source>
</reference>
<dbReference type="EMBL" id="CAADRP010001596">
    <property type="protein sequence ID" value="VFU43329.1"/>
    <property type="molecule type" value="Genomic_DNA"/>
</dbReference>
<dbReference type="AlphaFoldDB" id="A0A6N2LQA7"/>
<protein>
    <submittedName>
        <fullName evidence="1">Uncharacterized protein</fullName>
    </submittedName>
</protein>
<sequence>MRKTLRSTVCFASPQITTRKGCRLQQTGLHVETERLQLKTQLLMADISKAWNSLTAEDTASPSFTASSWLAA</sequence>
<name>A0A6N2LQA7_SALVM</name>
<accession>A0A6N2LQA7</accession>
<gene>
    <name evidence="1" type="ORF">SVIM_LOCUS264026</name>
</gene>